<evidence type="ECO:0008006" key="4">
    <source>
        <dbReference type="Google" id="ProtNLM"/>
    </source>
</evidence>
<comment type="caution">
    <text evidence="2">The sequence shown here is derived from an EMBL/GenBank/DDBJ whole genome shotgun (WGS) entry which is preliminary data.</text>
</comment>
<reference evidence="2 3" key="1">
    <citation type="submission" date="2013-06" db="EMBL/GenBank/DDBJ databases">
        <title>The Genome Sequence of Acinetobacter gyllenbergii CIP 110306.</title>
        <authorList>
            <consortium name="The Broad Institute Genome Sequencing Platform"/>
            <consortium name="The Broad Institute Genome Sequencing Center for Infectious Disease"/>
            <person name="Cerqueira G."/>
            <person name="Feldgarden M."/>
            <person name="Courvalin P."/>
            <person name="Perichon B."/>
            <person name="Grillot-Courvalin C."/>
            <person name="Clermont D."/>
            <person name="Rocha E."/>
            <person name="Yoon E.-J."/>
            <person name="Nemec A."/>
            <person name="Young S.K."/>
            <person name="Zeng Q."/>
            <person name="Gargeya S."/>
            <person name="Fitzgerald M."/>
            <person name="Abouelleil A."/>
            <person name="Alvarado L."/>
            <person name="Berlin A.M."/>
            <person name="Chapman S.B."/>
            <person name="Dewar J."/>
            <person name="Goldberg J."/>
            <person name="Griggs A."/>
            <person name="Gujja S."/>
            <person name="Hansen M."/>
            <person name="Howarth C."/>
            <person name="Imamovic A."/>
            <person name="Larimer J."/>
            <person name="McCowan C."/>
            <person name="Murphy C."/>
            <person name="Pearson M."/>
            <person name="Priest M."/>
            <person name="Roberts A."/>
            <person name="Saif S."/>
            <person name="Shea T."/>
            <person name="Sykes S."/>
            <person name="Wortman J."/>
            <person name="Nusbaum C."/>
            <person name="Birren B."/>
        </authorList>
    </citation>
    <scope>NUCLEOTIDE SEQUENCE [LARGE SCALE GENOMIC DNA]</scope>
    <source>
        <strain evidence="2 3">CIP 110306</strain>
    </source>
</reference>
<dbReference type="PROSITE" id="PS51257">
    <property type="entry name" value="PROKAR_LIPOPROTEIN"/>
    <property type="match status" value="1"/>
</dbReference>
<sequence length="200" mass="22478">MKVLALLLGTSFLFMGCSETSESKKVEESSQRSNDQNTDRYREKIEAQQQALEDEDRPQFEWPRVDYTKAVATVDLRNDKAILKAVGKTVADQEESTNQNGEPMQSYYFSKDLANYLRVDLSREYVDVAWSFDAKEPAKASVVFNDGQKITRALLGGQAGSALYENIAKGGKVEELHLEDGTVIKNARCGQSMCRYQVAR</sequence>
<evidence type="ECO:0000313" key="3">
    <source>
        <dbReference type="Proteomes" id="UP000014523"/>
    </source>
</evidence>
<dbReference type="AlphaFoldDB" id="A0A829HEZ0"/>
<organism evidence="2 3">
    <name type="scientific">Acinetobacter gyllenbergii CIP 110306 = MTCC 11365</name>
    <dbReference type="NCBI Taxonomy" id="1217657"/>
    <lineage>
        <taxon>Bacteria</taxon>
        <taxon>Pseudomonadati</taxon>
        <taxon>Pseudomonadota</taxon>
        <taxon>Gammaproteobacteria</taxon>
        <taxon>Moraxellales</taxon>
        <taxon>Moraxellaceae</taxon>
        <taxon>Acinetobacter</taxon>
    </lineage>
</organism>
<protein>
    <recommendedName>
        <fullName evidence="4">Lipoprotein</fullName>
    </recommendedName>
</protein>
<dbReference type="EMBL" id="ATGG01000021">
    <property type="protein sequence ID" value="EPF77274.1"/>
    <property type="molecule type" value="Genomic_DNA"/>
</dbReference>
<feature type="region of interest" description="Disordered" evidence="1">
    <location>
        <begin position="21"/>
        <end position="57"/>
    </location>
</feature>
<keyword evidence="3" id="KW-1185">Reference proteome</keyword>
<accession>A0A829HEZ0</accession>
<dbReference type="Proteomes" id="UP000014523">
    <property type="component" value="Unassembled WGS sequence"/>
</dbReference>
<feature type="compositionally biased region" description="Basic and acidic residues" evidence="1">
    <location>
        <begin position="37"/>
        <end position="46"/>
    </location>
</feature>
<feature type="compositionally biased region" description="Basic and acidic residues" evidence="1">
    <location>
        <begin position="21"/>
        <end position="30"/>
    </location>
</feature>
<proteinExistence type="predicted"/>
<gene>
    <name evidence="2" type="ORF">F957_02752</name>
</gene>
<evidence type="ECO:0000256" key="1">
    <source>
        <dbReference type="SAM" id="MobiDB-lite"/>
    </source>
</evidence>
<name>A0A829HEZ0_9GAMM</name>
<evidence type="ECO:0000313" key="2">
    <source>
        <dbReference type="EMBL" id="EPF77274.1"/>
    </source>
</evidence>